<feature type="transmembrane region" description="Helical" evidence="8">
    <location>
        <begin position="651"/>
        <end position="669"/>
    </location>
</feature>
<dbReference type="FunFam" id="3.40.50.300:FF:003872">
    <property type="entry name" value="Multidrug resistance associated protein, putative"/>
    <property type="match status" value="1"/>
</dbReference>
<evidence type="ECO:0000259" key="10">
    <source>
        <dbReference type="PROSITE" id="PS50929"/>
    </source>
</evidence>
<keyword evidence="6 8" id="KW-1133">Transmembrane helix</keyword>
<dbReference type="CDD" id="cd18603">
    <property type="entry name" value="ABC_6TM_MRP1_2_3_6_D2_like"/>
    <property type="match status" value="1"/>
</dbReference>
<keyword evidence="5" id="KW-0067">ATP-binding</keyword>
<dbReference type="InterPro" id="IPR036640">
    <property type="entry name" value="ABC1_TM_sf"/>
</dbReference>
<comment type="caution">
    <text evidence="11">The sequence shown here is derived from an EMBL/GenBank/DDBJ whole genome shotgun (WGS) entry which is preliminary data.</text>
</comment>
<reference evidence="11" key="1">
    <citation type="submission" date="2024-06" db="EMBL/GenBank/DDBJ databases">
        <authorList>
            <person name="Liu X."/>
            <person name="Lenzi L."/>
            <person name="Haldenby T S."/>
            <person name="Uol C."/>
        </authorList>
    </citation>
    <scope>NUCLEOTIDE SEQUENCE</scope>
</reference>
<evidence type="ECO:0000256" key="7">
    <source>
        <dbReference type="ARBA" id="ARBA00023136"/>
    </source>
</evidence>
<evidence type="ECO:0000256" key="4">
    <source>
        <dbReference type="ARBA" id="ARBA00022741"/>
    </source>
</evidence>
<dbReference type="GO" id="GO:0016020">
    <property type="term" value="C:membrane"/>
    <property type="evidence" value="ECO:0007669"/>
    <property type="project" value="UniProtKB-SubCell"/>
</dbReference>
<dbReference type="Pfam" id="PF00005">
    <property type="entry name" value="ABC_tran"/>
    <property type="match status" value="2"/>
</dbReference>
<dbReference type="InterPro" id="IPR050173">
    <property type="entry name" value="ABC_transporter_C-like"/>
</dbReference>
<feature type="domain" description="ABC transmembrane type-1" evidence="10">
    <location>
        <begin position="419"/>
        <end position="702"/>
    </location>
</feature>
<evidence type="ECO:0000256" key="1">
    <source>
        <dbReference type="ARBA" id="ARBA00004141"/>
    </source>
</evidence>
<dbReference type="Gene3D" id="3.40.50.300">
    <property type="entry name" value="P-loop containing nucleotide triphosphate hydrolases"/>
    <property type="match status" value="2"/>
</dbReference>
<feature type="domain" description="ABC transporter" evidence="9">
    <location>
        <begin position="30"/>
        <end position="289"/>
    </location>
</feature>
<evidence type="ECO:0000256" key="6">
    <source>
        <dbReference type="ARBA" id="ARBA00022989"/>
    </source>
</evidence>
<dbReference type="GO" id="GO:0140359">
    <property type="term" value="F:ABC-type transporter activity"/>
    <property type="evidence" value="ECO:0007669"/>
    <property type="project" value="InterPro"/>
</dbReference>
<dbReference type="SUPFAM" id="SSF52540">
    <property type="entry name" value="P-loop containing nucleoside triphosphate hydrolases"/>
    <property type="match status" value="2"/>
</dbReference>
<evidence type="ECO:0000259" key="9">
    <source>
        <dbReference type="PROSITE" id="PS50893"/>
    </source>
</evidence>
<evidence type="ECO:0000256" key="8">
    <source>
        <dbReference type="SAM" id="Phobius"/>
    </source>
</evidence>
<evidence type="ECO:0000313" key="12">
    <source>
        <dbReference type="Proteomes" id="UP001497525"/>
    </source>
</evidence>
<dbReference type="FunFam" id="1.20.1560.10:FF:000010">
    <property type="entry name" value="Multidrug resistance-associated ABC transporter"/>
    <property type="match status" value="1"/>
</dbReference>
<proteinExistence type="predicted"/>
<dbReference type="InterPro" id="IPR003439">
    <property type="entry name" value="ABC_transporter-like_ATP-bd"/>
</dbReference>
<dbReference type="GO" id="GO:0005524">
    <property type="term" value="F:ATP binding"/>
    <property type="evidence" value="ECO:0007669"/>
    <property type="project" value="UniProtKB-KW"/>
</dbReference>
<evidence type="ECO:0000313" key="11">
    <source>
        <dbReference type="EMBL" id="CAL5137777.1"/>
    </source>
</evidence>
<protein>
    <submittedName>
        <fullName evidence="11">Uncharacterized protein</fullName>
    </submittedName>
</protein>
<dbReference type="Gene3D" id="1.20.1560.10">
    <property type="entry name" value="ABC transporter type 1, transmembrane domain"/>
    <property type="match status" value="1"/>
</dbReference>
<dbReference type="SUPFAM" id="SSF90123">
    <property type="entry name" value="ABC transporter transmembrane region"/>
    <property type="match status" value="1"/>
</dbReference>
<organism evidence="11 12">
    <name type="scientific">Calicophoron daubneyi</name>
    <name type="common">Rumen fluke</name>
    <name type="synonym">Paramphistomum daubneyi</name>
    <dbReference type="NCBI Taxonomy" id="300641"/>
    <lineage>
        <taxon>Eukaryota</taxon>
        <taxon>Metazoa</taxon>
        <taxon>Spiralia</taxon>
        <taxon>Lophotrochozoa</taxon>
        <taxon>Platyhelminthes</taxon>
        <taxon>Trematoda</taxon>
        <taxon>Digenea</taxon>
        <taxon>Plagiorchiida</taxon>
        <taxon>Pronocephalata</taxon>
        <taxon>Paramphistomoidea</taxon>
        <taxon>Paramphistomidae</taxon>
        <taxon>Calicophoron</taxon>
    </lineage>
</organism>
<keyword evidence="3 8" id="KW-0812">Transmembrane</keyword>
<keyword evidence="2" id="KW-0813">Transport</keyword>
<dbReference type="PROSITE" id="PS00211">
    <property type="entry name" value="ABC_TRANSPORTER_1"/>
    <property type="match status" value="1"/>
</dbReference>
<dbReference type="Pfam" id="PF00664">
    <property type="entry name" value="ABC_membrane"/>
    <property type="match status" value="1"/>
</dbReference>
<dbReference type="InterPro" id="IPR003593">
    <property type="entry name" value="AAA+_ATPase"/>
</dbReference>
<comment type="subcellular location">
    <subcellularLocation>
        <location evidence="1">Membrane</location>
        <topology evidence="1">Multi-pass membrane protein</topology>
    </subcellularLocation>
</comment>
<feature type="transmembrane region" description="Helical" evidence="8">
    <location>
        <begin position="462"/>
        <end position="483"/>
    </location>
</feature>
<evidence type="ECO:0000256" key="2">
    <source>
        <dbReference type="ARBA" id="ARBA00022448"/>
    </source>
</evidence>
<keyword evidence="7 8" id="KW-0472">Membrane</keyword>
<evidence type="ECO:0000256" key="5">
    <source>
        <dbReference type="ARBA" id="ARBA00022840"/>
    </source>
</evidence>
<dbReference type="PROSITE" id="PS50929">
    <property type="entry name" value="ABC_TM1F"/>
    <property type="match status" value="1"/>
</dbReference>
<dbReference type="AlphaFoldDB" id="A0AAV2TMX1"/>
<feature type="transmembrane region" description="Helical" evidence="8">
    <location>
        <begin position="417"/>
        <end position="439"/>
    </location>
</feature>
<dbReference type="InterPro" id="IPR027417">
    <property type="entry name" value="P-loop_NTPase"/>
</dbReference>
<name>A0AAV2TMX1_CALDB</name>
<feature type="transmembrane region" description="Helical" evidence="8">
    <location>
        <begin position="562"/>
        <end position="582"/>
    </location>
</feature>
<dbReference type="GO" id="GO:0016887">
    <property type="term" value="F:ATP hydrolysis activity"/>
    <property type="evidence" value="ECO:0007669"/>
    <property type="project" value="InterPro"/>
</dbReference>
<dbReference type="EMBL" id="CAXLJL010000434">
    <property type="protein sequence ID" value="CAL5137777.1"/>
    <property type="molecule type" value="Genomic_DNA"/>
</dbReference>
<sequence length="915" mass="101746">MISSPLTGLPQVVASLAQGYVSIRRVRRFLLLTELQQACLPPPYKRAETKSGTGGLDHAYPEESDIPKGKLYIVVGAVGTGKSSLLLAILNEMFRASGEITRQEFKTPNVMALGVTVALKPDNRLKGSIAYVPQQAWCMNATVKANILFGSQMDPRRYKEVISMCCLLPDLEQLPQGELTEIGERGINLSGGQKQRISLARAVYQQADIYLLDDPLSAVDAHVANSLFEDVIGPRGLLKNTTRVLVTHRLVNLEEADQIVCLSRTLAIDHFSENEEFSEGVEKSKINLAETNMRYSVGESFITEMGTFSELMQENGTFACYFNSFTKEEWADVQNDDNEQNREYCTEDLATNNSCSSQAEGAEQDKPHCEQPQCRDIHRLGSSVGTSKRLVEEEKSATGGLRWDVTKTYIMAYGRHSAVFTAVSYVLFILSSVGTNLWIRHWSQHGTTHRQESSDNTDTRDYFLGIYGLFVVLQTLSTLAILISQAHGTAYASNNLHLRLLESVLRAPSSFFDTTPTGRIVNRFSKDIEAVDMRFPMCLRVASFSLGTALSSLILICVALPWFIVPLIPLTLALIGIQRVYIRTARQLKRIDSVRRSPIFCHFQESLLGSTLLRAYSKVSQFVAISDYLVDESQMSRYALISCQRWMSVRIEMIGHISTLIACLLFLATNVSPSYAGLIITHTMSVAIALMNVLRSTANLENCFVDVERIKEYSEIPSEAPLHLEEGDPDGAKWPTGGEIVFKNYSTRYREGLPLTLRSISLHIRSGEKLGIVGRTGAGKSTLTLALFRLIEATEGHIFIDGVDIGKIGLHDLRSKITVIPQDPVLFAGTLRFNLDPTKERSDEELWAALEGAHMKEFIEEQPNKLDFICAEGGWNLRILVLKDGTVAECDTPWNLLADSNSLFYAMAKEADIIA</sequence>
<evidence type="ECO:0000256" key="3">
    <source>
        <dbReference type="ARBA" id="ARBA00022692"/>
    </source>
</evidence>
<dbReference type="PROSITE" id="PS50893">
    <property type="entry name" value="ABC_TRANSPORTER_2"/>
    <property type="match status" value="1"/>
</dbReference>
<gene>
    <name evidence="11" type="ORF">CDAUBV1_LOCUS12262</name>
</gene>
<dbReference type="Proteomes" id="UP001497525">
    <property type="component" value="Unassembled WGS sequence"/>
</dbReference>
<accession>A0AAV2TMX1</accession>
<dbReference type="InterPro" id="IPR017871">
    <property type="entry name" value="ABC_transporter-like_CS"/>
</dbReference>
<dbReference type="CDD" id="cd03250">
    <property type="entry name" value="ABCC_MRP_domain1"/>
    <property type="match status" value="1"/>
</dbReference>
<dbReference type="SMART" id="SM00382">
    <property type="entry name" value="AAA"/>
    <property type="match status" value="2"/>
</dbReference>
<dbReference type="PANTHER" id="PTHR24223">
    <property type="entry name" value="ATP-BINDING CASSETTE SUB-FAMILY C"/>
    <property type="match status" value="1"/>
</dbReference>
<keyword evidence="4" id="KW-0547">Nucleotide-binding</keyword>
<dbReference type="FunFam" id="3.40.50.300:FF:003838">
    <property type="entry name" value="ATP-dependent bile acid permease, putative"/>
    <property type="match status" value="1"/>
</dbReference>
<dbReference type="InterPro" id="IPR011527">
    <property type="entry name" value="ABC1_TM_dom"/>
</dbReference>